<dbReference type="Pfam" id="PF25198">
    <property type="entry name" value="Spore_GerAC_N"/>
    <property type="match status" value="1"/>
</dbReference>
<dbReference type="Pfam" id="PF05504">
    <property type="entry name" value="Spore_GerAC"/>
    <property type="match status" value="1"/>
</dbReference>
<dbReference type="Proteomes" id="UP000440004">
    <property type="component" value="Unassembled WGS sequence"/>
</dbReference>
<protein>
    <submittedName>
        <fullName evidence="10">Ger(X)C family spore germination protein</fullName>
    </submittedName>
</protein>
<comment type="similarity">
    <text evidence="2">Belongs to the GerABKC lipoprotein family.</text>
</comment>
<sequence length="369" mass="41606">MKKLLLTLLIVALFLSNGCAYRDMNRLKFVTMSIFDRNELGEIELYHELFSSTRGQGQDLGVAKRVTGYARGETIGDAYYIGQSNTSLPAAYDVNKTVVFTENIAKHGLIDIIGAFGRNQKPTLKQYLFISEGQPTELLGAKVQDEEYIGIYLEQMMIFQEHQARVISILLNDYLNDRLRGSRVAIVPTVRRVVYKTGEDVEISGAAVLVNDKMVEKLTLNEVATYKFLTGEIKLGDITVDNPQDKGKLVSLLVLKNKTKDDFEYHGESLIYTIEINTVCSIESVQGKIDVTDDKVVDQIKKQAEEDIKKRGIELFEKYQEQGIDLFNVELQLERKDPNAELQDVLKNTTLNLDVTVKIDGSQTTSNSR</sequence>
<dbReference type="GO" id="GO:0009847">
    <property type="term" value="P:spore germination"/>
    <property type="evidence" value="ECO:0007669"/>
    <property type="project" value="InterPro"/>
</dbReference>
<evidence type="ECO:0000256" key="7">
    <source>
        <dbReference type="ARBA" id="ARBA00023288"/>
    </source>
</evidence>
<dbReference type="InterPro" id="IPR057336">
    <property type="entry name" value="GerAC_N"/>
</dbReference>
<evidence type="ECO:0000256" key="5">
    <source>
        <dbReference type="ARBA" id="ARBA00023136"/>
    </source>
</evidence>
<evidence type="ECO:0000313" key="11">
    <source>
        <dbReference type="Proteomes" id="UP000440004"/>
    </source>
</evidence>
<evidence type="ECO:0000313" key="10">
    <source>
        <dbReference type="EMBL" id="MPW26654.1"/>
    </source>
</evidence>
<dbReference type="AlphaFoldDB" id="A0A6A7KB71"/>
<keyword evidence="6" id="KW-0564">Palmitate</keyword>
<reference evidence="10 11" key="1">
    <citation type="submission" date="2019-10" db="EMBL/GenBank/DDBJ databases">
        <title>Alkalibaculum tamaniensis sp.nov., a new alkaliphilic acetogen, isolated on methoxylated aromatics from a mud volcano.</title>
        <authorList>
            <person name="Khomyakova M.A."/>
            <person name="Merkel A.Y."/>
            <person name="Bonch-Osmolovskaya E.A."/>
            <person name="Slobodkin A.I."/>
        </authorList>
    </citation>
    <scope>NUCLEOTIDE SEQUENCE [LARGE SCALE GENOMIC DNA]</scope>
    <source>
        <strain evidence="10 11">M08DMB</strain>
    </source>
</reference>
<keyword evidence="3" id="KW-0309">Germination</keyword>
<keyword evidence="11" id="KW-1185">Reference proteome</keyword>
<evidence type="ECO:0000259" key="9">
    <source>
        <dbReference type="Pfam" id="PF25198"/>
    </source>
</evidence>
<name>A0A6A7KB71_9FIRM</name>
<dbReference type="PANTHER" id="PTHR35789:SF1">
    <property type="entry name" value="SPORE GERMINATION PROTEIN B3"/>
    <property type="match status" value="1"/>
</dbReference>
<evidence type="ECO:0000256" key="2">
    <source>
        <dbReference type="ARBA" id="ARBA00007886"/>
    </source>
</evidence>
<gene>
    <name evidence="10" type="ORF">GC105_12730</name>
</gene>
<evidence type="ECO:0000256" key="4">
    <source>
        <dbReference type="ARBA" id="ARBA00022729"/>
    </source>
</evidence>
<keyword evidence="7" id="KW-0449">Lipoprotein</keyword>
<dbReference type="RefSeq" id="WP_152805368.1">
    <property type="nucleotide sequence ID" value="NZ_WHNX01000023.1"/>
</dbReference>
<dbReference type="EMBL" id="WHNX01000023">
    <property type="protein sequence ID" value="MPW26654.1"/>
    <property type="molecule type" value="Genomic_DNA"/>
</dbReference>
<dbReference type="PANTHER" id="PTHR35789">
    <property type="entry name" value="SPORE GERMINATION PROTEIN B3"/>
    <property type="match status" value="1"/>
</dbReference>
<evidence type="ECO:0000259" key="8">
    <source>
        <dbReference type="Pfam" id="PF05504"/>
    </source>
</evidence>
<accession>A0A6A7KB71</accession>
<dbReference type="Gene3D" id="3.30.300.210">
    <property type="entry name" value="Nutrient germinant receptor protein C, domain 3"/>
    <property type="match status" value="1"/>
</dbReference>
<keyword evidence="4" id="KW-0732">Signal</keyword>
<keyword evidence="5" id="KW-0472">Membrane</keyword>
<feature type="domain" description="Spore germination protein N-terminal" evidence="9">
    <location>
        <begin position="21"/>
        <end position="191"/>
    </location>
</feature>
<dbReference type="InterPro" id="IPR038501">
    <property type="entry name" value="Spore_GerAC_C_sf"/>
</dbReference>
<dbReference type="InterPro" id="IPR008844">
    <property type="entry name" value="Spore_GerAC-like"/>
</dbReference>
<comment type="subcellular location">
    <subcellularLocation>
        <location evidence="1">Membrane</location>
        <topology evidence="1">Lipid-anchor</topology>
    </subcellularLocation>
</comment>
<dbReference type="GO" id="GO:0016020">
    <property type="term" value="C:membrane"/>
    <property type="evidence" value="ECO:0007669"/>
    <property type="project" value="UniProtKB-SubCell"/>
</dbReference>
<organism evidence="10 11">
    <name type="scientific">Alkalibaculum sporogenes</name>
    <dbReference type="NCBI Taxonomy" id="2655001"/>
    <lineage>
        <taxon>Bacteria</taxon>
        <taxon>Bacillati</taxon>
        <taxon>Bacillota</taxon>
        <taxon>Clostridia</taxon>
        <taxon>Eubacteriales</taxon>
        <taxon>Eubacteriaceae</taxon>
        <taxon>Alkalibaculum</taxon>
    </lineage>
</organism>
<dbReference type="InterPro" id="IPR046953">
    <property type="entry name" value="Spore_GerAC-like_C"/>
</dbReference>
<comment type="caution">
    <text evidence="10">The sequence shown here is derived from an EMBL/GenBank/DDBJ whole genome shotgun (WGS) entry which is preliminary data.</text>
</comment>
<feature type="domain" description="Spore germination GerAC-like C-terminal" evidence="8">
    <location>
        <begin position="204"/>
        <end position="361"/>
    </location>
</feature>
<evidence type="ECO:0000256" key="6">
    <source>
        <dbReference type="ARBA" id="ARBA00023139"/>
    </source>
</evidence>
<evidence type="ECO:0000256" key="1">
    <source>
        <dbReference type="ARBA" id="ARBA00004635"/>
    </source>
</evidence>
<dbReference type="NCBIfam" id="TIGR02887">
    <property type="entry name" value="spore_ger_x_C"/>
    <property type="match status" value="1"/>
</dbReference>
<evidence type="ECO:0000256" key="3">
    <source>
        <dbReference type="ARBA" id="ARBA00022544"/>
    </source>
</evidence>
<proteinExistence type="inferred from homology"/>